<reference evidence="1 2" key="1">
    <citation type="submission" date="2019-05" db="EMBL/GenBank/DDBJ databases">
        <title>Erythrobacter marisflavi sp. nov., isolated from isolated from water of an estuary environment.</title>
        <authorList>
            <person name="Yoon J.-H."/>
        </authorList>
    </citation>
    <scope>NUCLEOTIDE SEQUENCE [LARGE SCALE GENOMIC DNA]</scope>
    <source>
        <strain evidence="1 2">KEM-5</strain>
    </source>
</reference>
<name>A0A5S3P783_9SPHN</name>
<dbReference type="AlphaFoldDB" id="A0A5S3P783"/>
<gene>
    <name evidence="1" type="ORF">FEV51_06410</name>
</gene>
<accession>A0A5S3P783</accession>
<organism evidence="1 2">
    <name type="scientific">Qipengyuania marisflavi</name>
    <dbReference type="NCBI Taxonomy" id="2486356"/>
    <lineage>
        <taxon>Bacteria</taxon>
        <taxon>Pseudomonadati</taxon>
        <taxon>Pseudomonadota</taxon>
        <taxon>Alphaproteobacteria</taxon>
        <taxon>Sphingomonadales</taxon>
        <taxon>Erythrobacteraceae</taxon>
        <taxon>Qipengyuania</taxon>
    </lineage>
</organism>
<dbReference type="Pfam" id="PF08811">
    <property type="entry name" value="DUF1800"/>
    <property type="match status" value="1"/>
</dbReference>
<evidence type="ECO:0000313" key="1">
    <source>
        <dbReference type="EMBL" id="TMM49005.1"/>
    </source>
</evidence>
<dbReference type="InterPro" id="IPR014917">
    <property type="entry name" value="DUF1800"/>
</dbReference>
<keyword evidence="2" id="KW-1185">Reference proteome</keyword>
<dbReference type="Proteomes" id="UP000309668">
    <property type="component" value="Unassembled WGS sequence"/>
</dbReference>
<dbReference type="OrthoDB" id="9772295at2"/>
<protein>
    <submittedName>
        <fullName evidence="1">DUF1800 domain-containing protein</fullName>
    </submittedName>
</protein>
<dbReference type="EMBL" id="VCAO01000002">
    <property type="protein sequence ID" value="TMM49005.1"/>
    <property type="molecule type" value="Genomic_DNA"/>
</dbReference>
<evidence type="ECO:0000313" key="2">
    <source>
        <dbReference type="Proteomes" id="UP000309668"/>
    </source>
</evidence>
<sequence length="466" mass="50967">MTPTSIALNRFGLGYRQGDELPRDPKAWLRGQIAAYNPWSGELAQEDYAAEQLTSLVSNVDEFRSRRRNIGKTGAADAGKQQVEMSREGRREVKTIYTADVAVRTRVAVESDTPFMERLVHFWSNHFAVSTGKKRITNLVGIYEFGAIRPNITGNFRDLLRAASLHPAMLFYLDQFSSTGPASAAMTRSGAQQGGRGLNENLGREILELHTLGVNGGYSQADVLELAKALTGWTVQGIQQAARAAPQHNGSAFFSAIHEPGTRTIAGRSYREDGAGQALAILDDLALHPSTARHLATKLARHFAGDVPPPAMVARLEQAYNDSGGDLPTVYRAIIDSPEAWAPEPVKVRQPFEWVVGMLRAAGDQVVKDWWLARILSELGQETWAPTSPAGWDDRADSWMGPDALFRRVEAAEAIAEKTRLSDVRELADAMFPGALSSTTQASIDAAESNQMALALLMVSPEMLRR</sequence>
<dbReference type="RefSeq" id="WP_138617081.1">
    <property type="nucleotide sequence ID" value="NZ_VCAO01000002.1"/>
</dbReference>
<comment type="caution">
    <text evidence="1">The sequence shown here is derived from an EMBL/GenBank/DDBJ whole genome shotgun (WGS) entry which is preliminary data.</text>
</comment>
<proteinExistence type="predicted"/>